<proteinExistence type="predicted"/>
<dbReference type="AlphaFoldDB" id="A0A0N4XBN3"/>
<dbReference type="STRING" id="6290.A0A0N4XBN3"/>
<accession>A0A0N4XBN3</accession>
<feature type="coiled-coil region" evidence="1">
    <location>
        <begin position="93"/>
        <end position="120"/>
    </location>
</feature>
<evidence type="ECO:0000313" key="5">
    <source>
        <dbReference type="WBParaSite" id="HPLM_0002177801-mRNA-1"/>
    </source>
</evidence>
<feature type="region of interest" description="Disordered" evidence="2">
    <location>
        <begin position="144"/>
        <end position="164"/>
    </location>
</feature>
<evidence type="ECO:0000313" key="3">
    <source>
        <dbReference type="EMBL" id="VDO92199.1"/>
    </source>
</evidence>
<name>A0A0N4XBN3_HAEPC</name>
<evidence type="ECO:0000256" key="2">
    <source>
        <dbReference type="SAM" id="MobiDB-lite"/>
    </source>
</evidence>
<dbReference type="Proteomes" id="UP000268014">
    <property type="component" value="Unassembled WGS sequence"/>
</dbReference>
<sequence length="280" mass="32568">MPDFYWNDFKIYFLCFDKECRRRDKRATSNNCEVDEFLVSRMKRQAYNPSGILDIVKLLSKTMGEGGGPGGCMKFPACVLAQKKRRKRHAERVEQYHKEVAAHKQALKQHEEQHLRQKRQFFSPDAGAGCVPCPAWVTLALMSRKKRSTNSSEESEDEPPPRMTLSEAIADIRRRAGYKLGFHDDDKSPRRKQGKCDQTDDCLNEVEYAIFKKVYHNTRVKRELPQIVNEPMSFRKENWSWNKAHSRQVVNRSCGKKKKVKRYGSTGEGVSKIHCEQSMF</sequence>
<reference evidence="5" key="1">
    <citation type="submission" date="2017-02" db="UniProtKB">
        <authorList>
            <consortium name="WormBaseParasite"/>
        </authorList>
    </citation>
    <scope>IDENTIFICATION</scope>
</reference>
<reference evidence="3 4" key="2">
    <citation type="submission" date="2018-11" db="EMBL/GenBank/DDBJ databases">
        <authorList>
            <consortium name="Pathogen Informatics"/>
        </authorList>
    </citation>
    <scope>NUCLEOTIDE SEQUENCE [LARGE SCALE GENOMIC DNA]</scope>
    <source>
        <strain evidence="3 4">MHpl1</strain>
    </source>
</reference>
<organism evidence="5">
    <name type="scientific">Haemonchus placei</name>
    <name type="common">Barber's pole worm</name>
    <dbReference type="NCBI Taxonomy" id="6290"/>
    <lineage>
        <taxon>Eukaryota</taxon>
        <taxon>Metazoa</taxon>
        <taxon>Ecdysozoa</taxon>
        <taxon>Nematoda</taxon>
        <taxon>Chromadorea</taxon>
        <taxon>Rhabditida</taxon>
        <taxon>Rhabditina</taxon>
        <taxon>Rhabditomorpha</taxon>
        <taxon>Strongyloidea</taxon>
        <taxon>Trichostrongylidae</taxon>
        <taxon>Haemonchus</taxon>
    </lineage>
</organism>
<evidence type="ECO:0000313" key="4">
    <source>
        <dbReference type="Proteomes" id="UP000268014"/>
    </source>
</evidence>
<evidence type="ECO:0000256" key="1">
    <source>
        <dbReference type="SAM" id="Coils"/>
    </source>
</evidence>
<protein>
    <submittedName>
        <fullName evidence="5">40S ribosomal protein S6</fullName>
    </submittedName>
</protein>
<dbReference type="EMBL" id="UZAF01024058">
    <property type="protein sequence ID" value="VDO92199.1"/>
    <property type="molecule type" value="Genomic_DNA"/>
</dbReference>
<keyword evidence="4" id="KW-1185">Reference proteome</keyword>
<keyword evidence="1" id="KW-0175">Coiled coil</keyword>
<gene>
    <name evidence="3" type="ORF">HPLM_LOCUS21767</name>
</gene>
<dbReference type="OrthoDB" id="5850423at2759"/>
<dbReference type="WBParaSite" id="HPLM_0002177801-mRNA-1">
    <property type="protein sequence ID" value="HPLM_0002177801-mRNA-1"/>
    <property type="gene ID" value="HPLM_0002177801"/>
</dbReference>